<accession>A0A2I0KTX9</accession>
<organism evidence="2 3">
    <name type="scientific">Punica granatum</name>
    <name type="common">Pomegranate</name>
    <dbReference type="NCBI Taxonomy" id="22663"/>
    <lineage>
        <taxon>Eukaryota</taxon>
        <taxon>Viridiplantae</taxon>
        <taxon>Streptophyta</taxon>
        <taxon>Embryophyta</taxon>
        <taxon>Tracheophyta</taxon>
        <taxon>Spermatophyta</taxon>
        <taxon>Magnoliopsida</taxon>
        <taxon>eudicotyledons</taxon>
        <taxon>Gunneridae</taxon>
        <taxon>Pentapetalae</taxon>
        <taxon>rosids</taxon>
        <taxon>malvids</taxon>
        <taxon>Myrtales</taxon>
        <taxon>Lythraceae</taxon>
        <taxon>Punica</taxon>
    </lineage>
</organism>
<sequence>MARRDGFRLPGTPGILLKMARVPEGPSLSRQHLEPIKSRRAIVACAKGEEDEGSRSGQSMCVGSAFAGSVQKMAKDEQRKERRKGEGEGSGQSCHEQRRKQRQDGRLGQGTTERVRVTGSSDRLFEIGEVDSGRELGENEEIRSKLEGIGRRSSVLCGGRYALYRAVSPFAGAEGCSQGSSCAQGQ</sequence>
<feature type="compositionally biased region" description="Basic and acidic residues" evidence="1">
    <location>
        <begin position="73"/>
        <end position="87"/>
    </location>
</feature>
<dbReference type="Proteomes" id="UP000233551">
    <property type="component" value="Unassembled WGS sequence"/>
</dbReference>
<evidence type="ECO:0000256" key="1">
    <source>
        <dbReference type="SAM" id="MobiDB-lite"/>
    </source>
</evidence>
<name>A0A2I0KTX9_PUNGR</name>
<feature type="region of interest" description="Disordered" evidence="1">
    <location>
        <begin position="67"/>
        <end position="120"/>
    </location>
</feature>
<reference evidence="2 3" key="1">
    <citation type="submission" date="2017-11" db="EMBL/GenBank/DDBJ databases">
        <title>De-novo sequencing of pomegranate (Punica granatum L.) genome.</title>
        <authorList>
            <person name="Akparov Z."/>
            <person name="Amiraslanov A."/>
            <person name="Hajiyeva S."/>
            <person name="Abbasov M."/>
            <person name="Kaur K."/>
            <person name="Hamwieh A."/>
            <person name="Solovyev V."/>
            <person name="Salamov A."/>
            <person name="Braich B."/>
            <person name="Kosarev P."/>
            <person name="Mahmoud A."/>
            <person name="Hajiyev E."/>
            <person name="Babayeva S."/>
            <person name="Izzatullayeva V."/>
            <person name="Mammadov A."/>
            <person name="Mammadov A."/>
            <person name="Sharifova S."/>
            <person name="Ojaghi J."/>
            <person name="Eynullazada K."/>
            <person name="Bayramov B."/>
            <person name="Abdulazimova A."/>
            <person name="Shahmuradov I."/>
        </authorList>
    </citation>
    <scope>NUCLEOTIDE SEQUENCE [LARGE SCALE GENOMIC DNA]</scope>
    <source>
        <strain evidence="3">cv. AG2017</strain>
        <tissue evidence="2">Leaf</tissue>
    </source>
</reference>
<evidence type="ECO:0000313" key="3">
    <source>
        <dbReference type="Proteomes" id="UP000233551"/>
    </source>
</evidence>
<dbReference type="AlphaFoldDB" id="A0A2I0KTX9"/>
<comment type="caution">
    <text evidence="2">The sequence shown here is derived from an EMBL/GenBank/DDBJ whole genome shotgun (WGS) entry which is preliminary data.</text>
</comment>
<evidence type="ECO:0000313" key="2">
    <source>
        <dbReference type="EMBL" id="PKI71928.1"/>
    </source>
</evidence>
<gene>
    <name evidence="2" type="ORF">CRG98_007696</name>
</gene>
<dbReference type="EMBL" id="PGOL01000350">
    <property type="protein sequence ID" value="PKI71928.1"/>
    <property type="molecule type" value="Genomic_DNA"/>
</dbReference>
<keyword evidence="3" id="KW-1185">Reference proteome</keyword>
<proteinExistence type="predicted"/>
<protein>
    <submittedName>
        <fullName evidence="2">Uncharacterized protein</fullName>
    </submittedName>
</protein>